<comment type="subunit">
    <text evidence="3 8">Homodimer.</text>
</comment>
<keyword evidence="6 8" id="KW-0592">Phosphate transport</keyword>
<evidence type="ECO:0000256" key="8">
    <source>
        <dbReference type="PIRNR" id="PIRNR003107"/>
    </source>
</evidence>
<dbReference type="PANTHER" id="PTHR42930">
    <property type="entry name" value="PHOSPHATE-SPECIFIC TRANSPORT SYSTEM ACCESSORY PROTEIN PHOU"/>
    <property type="match status" value="1"/>
</dbReference>
<reference evidence="10" key="1">
    <citation type="journal article" date="2020" name="mSystems">
        <title>Genome- and Community-Level Interaction Insights into Carbon Utilization and Element Cycling Functions of Hydrothermarchaeota in Hydrothermal Sediment.</title>
        <authorList>
            <person name="Zhou Z."/>
            <person name="Liu Y."/>
            <person name="Xu W."/>
            <person name="Pan J."/>
            <person name="Luo Z.H."/>
            <person name="Li M."/>
        </authorList>
    </citation>
    <scope>NUCLEOTIDE SEQUENCE [LARGE SCALE GENOMIC DNA]</scope>
    <source>
        <strain evidence="10">HyVt-633</strain>
    </source>
</reference>
<dbReference type="InterPro" id="IPR038078">
    <property type="entry name" value="PhoU-like_sf"/>
</dbReference>
<evidence type="ECO:0000256" key="6">
    <source>
        <dbReference type="ARBA" id="ARBA00022592"/>
    </source>
</evidence>
<dbReference type="Pfam" id="PF01895">
    <property type="entry name" value="PhoU"/>
    <property type="match status" value="2"/>
</dbReference>
<accession>A0A7C5HFN4</accession>
<organism evidence="10">
    <name type="scientific">Chlorobaculum parvum</name>
    <dbReference type="NCBI Taxonomy" id="274539"/>
    <lineage>
        <taxon>Bacteria</taxon>
        <taxon>Pseudomonadati</taxon>
        <taxon>Chlorobiota</taxon>
        <taxon>Chlorobiia</taxon>
        <taxon>Chlorobiales</taxon>
        <taxon>Chlorobiaceae</taxon>
        <taxon>Chlorobaculum</taxon>
    </lineage>
</organism>
<comment type="similarity">
    <text evidence="2 8">Belongs to the PhoU family.</text>
</comment>
<evidence type="ECO:0000313" key="10">
    <source>
        <dbReference type="EMBL" id="HHE32621.1"/>
    </source>
</evidence>
<proteinExistence type="inferred from homology"/>
<dbReference type="InterPro" id="IPR028366">
    <property type="entry name" value="PhoU"/>
</dbReference>
<evidence type="ECO:0000256" key="2">
    <source>
        <dbReference type="ARBA" id="ARBA00008107"/>
    </source>
</evidence>
<dbReference type="GO" id="GO:0005737">
    <property type="term" value="C:cytoplasm"/>
    <property type="evidence" value="ECO:0007669"/>
    <property type="project" value="UniProtKB-SubCell"/>
</dbReference>
<comment type="caution">
    <text evidence="10">The sequence shown here is derived from an EMBL/GenBank/DDBJ whole genome shotgun (WGS) entry which is preliminary data.</text>
</comment>
<dbReference type="Proteomes" id="UP000886058">
    <property type="component" value="Unassembled WGS sequence"/>
</dbReference>
<keyword evidence="4 8" id="KW-0813">Transport</keyword>
<dbReference type="PANTHER" id="PTHR42930:SF3">
    <property type="entry name" value="PHOSPHATE-SPECIFIC TRANSPORT SYSTEM ACCESSORY PROTEIN PHOU"/>
    <property type="match status" value="1"/>
</dbReference>
<gene>
    <name evidence="10" type="primary">phoU</name>
    <name evidence="10" type="ORF">ENL07_08395</name>
</gene>
<dbReference type="EMBL" id="DRSQ01000173">
    <property type="protein sequence ID" value="HHE32621.1"/>
    <property type="molecule type" value="Genomic_DNA"/>
</dbReference>
<evidence type="ECO:0000256" key="5">
    <source>
        <dbReference type="ARBA" id="ARBA00022490"/>
    </source>
</evidence>
<dbReference type="InterPro" id="IPR026022">
    <property type="entry name" value="PhoU_dom"/>
</dbReference>
<dbReference type="GO" id="GO:0030643">
    <property type="term" value="P:intracellular phosphate ion homeostasis"/>
    <property type="evidence" value="ECO:0007669"/>
    <property type="project" value="InterPro"/>
</dbReference>
<evidence type="ECO:0000256" key="7">
    <source>
        <dbReference type="ARBA" id="ARBA00056181"/>
    </source>
</evidence>
<dbReference type="GO" id="GO:0006817">
    <property type="term" value="P:phosphate ion transport"/>
    <property type="evidence" value="ECO:0007669"/>
    <property type="project" value="UniProtKB-KW"/>
</dbReference>
<evidence type="ECO:0000256" key="3">
    <source>
        <dbReference type="ARBA" id="ARBA00011738"/>
    </source>
</evidence>
<protein>
    <recommendedName>
        <fullName evidence="8">Phosphate-specific transport system accessory protein PhoU</fullName>
    </recommendedName>
</protein>
<evidence type="ECO:0000259" key="9">
    <source>
        <dbReference type="Pfam" id="PF01895"/>
    </source>
</evidence>
<sequence length="228" mass="26203">MSERPVHEYIKELSDALVQLSEKVLQNFNQALYAVTHKEIQTARKVRVIDDEIDQAEVKLEEQCLRFLALHQPVARDLRTIVTIIKINDDLERIGDLAVHIIERMPELGQEVMENYEFEKMGNLAAGMVRKSIEAFVKCDHPLADKVCLMDEEVDAMHRVVFKKVSEAMKACNTETEQLLAILSVSRYLERMADHATLIALEVIYLVTGEIVRHNEDSFEKLIQSLQD</sequence>
<evidence type="ECO:0000256" key="1">
    <source>
        <dbReference type="ARBA" id="ARBA00004496"/>
    </source>
</evidence>
<dbReference type="Gene3D" id="1.20.58.220">
    <property type="entry name" value="Phosphate transport system protein phou homolog 2, domain 2"/>
    <property type="match status" value="2"/>
</dbReference>
<dbReference type="NCBIfam" id="TIGR02135">
    <property type="entry name" value="phoU_full"/>
    <property type="match status" value="1"/>
</dbReference>
<comment type="subcellular location">
    <subcellularLocation>
        <location evidence="1 8">Cytoplasm</location>
    </subcellularLocation>
</comment>
<evidence type="ECO:0000256" key="4">
    <source>
        <dbReference type="ARBA" id="ARBA00022448"/>
    </source>
</evidence>
<dbReference type="SUPFAM" id="SSF109755">
    <property type="entry name" value="PhoU-like"/>
    <property type="match status" value="1"/>
</dbReference>
<dbReference type="PIRSF" id="PIRSF003107">
    <property type="entry name" value="PhoU"/>
    <property type="match status" value="1"/>
</dbReference>
<dbReference type="AlphaFoldDB" id="A0A7C5HFN4"/>
<dbReference type="GO" id="GO:0045936">
    <property type="term" value="P:negative regulation of phosphate metabolic process"/>
    <property type="evidence" value="ECO:0007669"/>
    <property type="project" value="InterPro"/>
</dbReference>
<comment type="function">
    <text evidence="7 8">Plays a role in the regulation of phosphate uptake.</text>
</comment>
<dbReference type="FunFam" id="1.20.58.220:FF:000004">
    <property type="entry name" value="Phosphate-specific transport system accessory protein PhoU"/>
    <property type="match status" value="1"/>
</dbReference>
<keyword evidence="5 8" id="KW-0963">Cytoplasm</keyword>
<name>A0A7C5HFN4_9CHLB</name>
<feature type="domain" description="PhoU" evidence="9">
    <location>
        <begin position="119"/>
        <end position="201"/>
    </location>
</feature>
<feature type="domain" description="PhoU" evidence="9">
    <location>
        <begin position="18"/>
        <end position="105"/>
    </location>
</feature>